<dbReference type="HOGENOM" id="CLU_2701167_0_0_0"/>
<keyword evidence="3" id="KW-1185">Reference proteome</keyword>
<dbReference type="Proteomes" id="UP000007013">
    <property type="component" value="Chromosome"/>
</dbReference>
<dbReference type="eggNOG" id="ENOG502ZI28">
    <property type="taxonomic scope" value="Bacteria"/>
</dbReference>
<reference evidence="2 3" key="1">
    <citation type="journal article" date="2011" name="J. Bacteriol.">
        <title>Genome sequence of the verrucomicrobium Opitutus terrae PB90-1, an abundant inhabitant of rice paddy soil ecosystems.</title>
        <authorList>
            <person name="van Passel M.W."/>
            <person name="Kant R."/>
            <person name="Palva A."/>
            <person name="Copeland A."/>
            <person name="Lucas S."/>
            <person name="Lapidus A."/>
            <person name="Glavina del Rio T."/>
            <person name="Pitluck S."/>
            <person name="Goltsman E."/>
            <person name="Clum A."/>
            <person name="Sun H."/>
            <person name="Schmutz J."/>
            <person name="Larimer F.W."/>
            <person name="Land M.L."/>
            <person name="Hauser L."/>
            <person name="Kyrpides N."/>
            <person name="Mikhailova N."/>
            <person name="Richardson P.P."/>
            <person name="Janssen P.H."/>
            <person name="de Vos W.M."/>
            <person name="Smidt H."/>
        </authorList>
    </citation>
    <scope>NUCLEOTIDE SEQUENCE [LARGE SCALE GENOMIC DNA]</scope>
    <source>
        <strain evidence="3">DSM 11246 / JCM 15787 / PB90-1</strain>
    </source>
</reference>
<dbReference type="KEGG" id="ote:Oter_4107"/>
<proteinExistence type="predicted"/>
<sequence>MSFSCPHFRINDDYCLRLKTDCVPGRPGCVLGSKAVFAVPVEQRIREAEENRRRRENAQKWGLPDEKPAGSAG</sequence>
<evidence type="ECO:0000256" key="1">
    <source>
        <dbReference type="SAM" id="MobiDB-lite"/>
    </source>
</evidence>
<protein>
    <submittedName>
        <fullName evidence="2">Uncharacterized protein</fullName>
    </submittedName>
</protein>
<dbReference type="EMBL" id="CP001032">
    <property type="protein sequence ID" value="ACB77381.1"/>
    <property type="molecule type" value="Genomic_DNA"/>
</dbReference>
<evidence type="ECO:0000313" key="2">
    <source>
        <dbReference type="EMBL" id="ACB77381.1"/>
    </source>
</evidence>
<dbReference type="OrthoDB" id="9807633at2"/>
<accession>B2A045</accession>
<dbReference type="RefSeq" id="WP_012376909.1">
    <property type="nucleotide sequence ID" value="NC_010571.1"/>
</dbReference>
<gene>
    <name evidence="2" type="ordered locus">Oter_4107</name>
</gene>
<dbReference type="STRING" id="452637.Oter_4107"/>
<evidence type="ECO:0000313" key="3">
    <source>
        <dbReference type="Proteomes" id="UP000007013"/>
    </source>
</evidence>
<feature type="region of interest" description="Disordered" evidence="1">
    <location>
        <begin position="48"/>
        <end position="73"/>
    </location>
</feature>
<name>B2A045_OPITP</name>
<organism evidence="2 3">
    <name type="scientific">Opitutus terrae (strain DSM 11246 / JCM 15787 / PB90-1)</name>
    <dbReference type="NCBI Taxonomy" id="452637"/>
    <lineage>
        <taxon>Bacteria</taxon>
        <taxon>Pseudomonadati</taxon>
        <taxon>Verrucomicrobiota</taxon>
        <taxon>Opitutia</taxon>
        <taxon>Opitutales</taxon>
        <taxon>Opitutaceae</taxon>
        <taxon>Opitutus</taxon>
    </lineage>
</organism>
<dbReference type="AlphaFoldDB" id="B2A045"/>